<keyword evidence="1" id="KW-0472">Membrane</keyword>
<name>A0A841JWC3_9BACT</name>
<keyword evidence="1" id="KW-0812">Transmembrane</keyword>
<keyword evidence="1" id="KW-1133">Transmembrane helix</keyword>
<organism evidence="2 3">
    <name type="scientific">Silvibacterium bohemicum</name>
    <dbReference type="NCBI Taxonomy" id="1577686"/>
    <lineage>
        <taxon>Bacteria</taxon>
        <taxon>Pseudomonadati</taxon>
        <taxon>Acidobacteriota</taxon>
        <taxon>Terriglobia</taxon>
        <taxon>Terriglobales</taxon>
        <taxon>Acidobacteriaceae</taxon>
        <taxon>Silvibacterium</taxon>
    </lineage>
</organism>
<comment type="caution">
    <text evidence="2">The sequence shown here is derived from an EMBL/GenBank/DDBJ whole genome shotgun (WGS) entry which is preliminary data.</text>
</comment>
<accession>A0A841JWC3</accession>
<sequence length="610" mass="67803">MAVNKLVEELLRRFDLSWNEHLSDEKLADLICRELSFVEVWIAQRHLEMCRHCRSRRWCLEGPRAASMIELYAETSRAETSRGEDDELSEEPRAAFAQWLQYEVRRAALQRPERRILKQGRRLRAAMPAVSIGVAFGLTVGAIAFSLAWRRVPSISANSLLVHAEAWDVSASTTDAGVAHQTIRIKTSGQSMDRTLYWDLQGKRHAKRVALAGREEQLKLELGRAGVDWDRPISASAYQDWHDHQHVRVDRIAETGRHLLTLTTTVPDGILAQQSITVRDTDFHAVRRTVGFRDSDSVEIAELDYSVLPWSAVDAKAFEPLQTVPLHEAPALPHLRMTLDLPESRSPEQLDETELNTRLILNQLHADEDEQIEVRRSGQEVEVEGLVATDDRKRELTTQLMTVPGLKISIRSEADLSKTPPSAMESVSVEAAALPDNPSALDNYLRHRGRPVEEINAVERQLFEGALVISKESHFIAELKIRFAHSGSMPVLTLATLEELLYSHHERMEKALREERALLAQVQGVPVAGAGSFVPGTPAAGAPAAGAPSLAAAAGTNLALARELTQTNLEHPRSAEEIFAEMTGVLDALFPAAREAYMDREVNPAAGSKQ</sequence>
<dbReference type="OrthoDB" id="127650at2"/>
<evidence type="ECO:0000256" key="1">
    <source>
        <dbReference type="SAM" id="Phobius"/>
    </source>
</evidence>
<proteinExistence type="predicted"/>
<dbReference type="Proteomes" id="UP000538666">
    <property type="component" value="Unassembled WGS sequence"/>
</dbReference>
<evidence type="ECO:0000313" key="3">
    <source>
        <dbReference type="Proteomes" id="UP000538666"/>
    </source>
</evidence>
<keyword evidence="3" id="KW-1185">Reference proteome</keyword>
<evidence type="ECO:0000313" key="2">
    <source>
        <dbReference type="EMBL" id="MBB6145703.1"/>
    </source>
</evidence>
<feature type="transmembrane region" description="Helical" evidence="1">
    <location>
        <begin position="125"/>
        <end position="149"/>
    </location>
</feature>
<dbReference type="RefSeq" id="WP_050060740.1">
    <property type="nucleotide sequence ID" value="NZ_JACHEK010000007.1"/>
</dbReference>
<reference evidence="2 3" key="1">
    <citation type="submission" date="2020-08" db="EMBL/GenBank/DDBJ databases">
        <title>Genomic Encyclopedia of Type Strains, Phase IV (KMG-IV): sequencing the most valuable type-strain genomes for metagenomic binning, comparative biology and taxonomic classification.</title>
        <authorList>
            <person name="Goeker M."/>
        </authorList>
    </citation>
    <scope>NUCLEOTIDE SEQUENCE [LARGE SCALE GENOMIC DNA]</scope>
    <source>
        <strain evidence="2 3">DSM 103733</strain>
    </source>
</reference>
<protein>
    <submittedName>
        <fullName evidence="2">Uncharacterized protein</fullName>
    </submittedName>
</protein>
<gene>
    <name evidence="2" type="ORF">HNQ77_003664</name>
</gene>
<dbReference type="EMBL" id="JACHEK010000007">
    <property type="protein sequence ID" value="MBB6145703.1"/>
    <property type="molecule type" value="Genomic_DNA"/>
</dbReference>
<dbReference type="AlphaFoldDB" id="A0A841JWC3"/>